<name>A0A816A0N0_9BILA</name>
<dbReference type="EMBL" id="CAJOBC010099849">
    <property type="protein sequence ID" value="CAF4463373.1"/>
    <property type="molecule type" value="Genomic_DNA"/>
</dbReference>
<organism evidence="1 3">
    <name type="scientific">Didymodactylos carnosus</name>
    <dbReference type="NCBI Taxonomy" id="1234261"/>
    <lineage>
        <taxon>Eukaryota</taxon>
        <taxon>Metazoa</taxon>
        <taxon>Spiralia</taxon>
        <taxon>Gnathifera</taxon>
        <taxon>Rotifera</taxon>
        <taxon>Eurotatoria</taxon>
        <taxon>Bdelloidea</taxon>
        <taxon>Philodinida</taxon>
        <taxon>Philodinidae</taxon>
        <taxon>Didymodactylos</taxon>
    </lineage>
</organism>
<reference evidence="1" key="1">
    <citation type="submission" date="2021-02" db="EMBL/GenBank/DDBJ databases">
        <authorList>
            <person name="Nowell W R."/>
        </authorList>
    </citation>
    <scope>NUCLEOTIDE SEQUENCE</scope>
</reference>
<evidence type="ECO:0000313" key="1">
    <source>
        <dbReference type="EMBL" id="CAF1591165.1"/>
    </source>
</evidence>
<dbReference type="Proteomes" id="UP000681722">
    <property type="component" value="Unassembled WGS sequence"/>
</dbReference>
<feature type="non-terminal residue" evidence="1">
    <location>
        <position position="19"/>
    </location>
</feature>
<sequence>MSTPIGTTGKNDIQFSTDQ</sequence>
<keyword evidence="3" id="KW-1185">Reference proteome</keyword>
<dbReference type="Proteomes" id="UP000663829">
    <property type="component" value="Unassembled WGS sequence"/>
</dbReference>
<evidence type="ECO:0000313" key="3">
    <source>
        <dbReference type="Proteomes" id="UP000663829"/>
    </source>
</evidence>
<gene>
    <name evidence="1" type="ORF">GPM918_LOCUS41771</name>
    <name evidence="2" type="ORF">SRO942_LOCUS42880</name>
</gene>
<accession>A0A816A0N0</accession>
<proteinExistence type="predicted"/>
<dbReference type="EMBL" id="CAJNOQ010033685">
    <property type="protein sequence ID" value="CAF1591165.1"/>
    <property type="molecule type" value="Genomic_DNA"/>
</dbReference>
<evidence type="ECO:0000313" key="2">
    <source>
        <dbReference type="EMBL" id="CAF4463373.1"/>
    </source>
</evidence>
<protein>
    <submittedName>
        <fullName evidence="1">Uncharacterized protein</fullName>
    </submittedName>
</protein>
<comment type="caution">
    <text evidence="1">The sequence shown here is derived from an EMBL/GenBank/DDBJ whole genome shotgun (WGS) entry which is preliminary data.</text>
</comment>
<dbReference type="AlphaFoldDB" id="A0A816A0N0"/>